<dbReference type="Proteomes" id="UP000266743">
    <property type="component" value="Chromosome 4"/>
</dbReference>
<evidence type="ECO:0000313" key="2">
    <source>
        <dbReference type="EMBL" id="RHW73033.1"/>
    </source>
</evidence>
<dbReference type="AlphaFoldDB" id="A0A3L6L8M0"/>
<proteinExistence type="predicted"/>
<evidence type="ECO:0000256" key="1">
    <source>
        <dbReference type="SAM" id="MobiDB-lite"/>
    </source>
</evidence>
<reference evidence="2 3" key="1">
    <citation type="submission" date="2018-09" db="EMBL/GenBank/DDBJ databases">
        <title>whole genome sequence of T. equiperdum IVM-t1 strain.</title>
        <authorList>
            <person name="Suganuma K."/>
        </authorList>
    </citation>
    <scope>NUCLEOTIDE SEQUENCE [LARGE SCALE GENOMIC DNA]</scope>
    <source>
        <strain evidence="2 3">IVM-t1</strain>
    </source>
</reference>
<feature type="region of interest" description="Disordered" evidence="1">
    <location>
        <begin position="873"/>
        <end position="894"/>
    </location>
</feature>
<gene>
    <name evidence="2" type="ORF">DPX39_040018000</name>
</gene>
<sequence length="970" mass="108984">MWGGVKVRAHHRDIFRAWSASQNLETLRRQLYREPRPWYMAFKLHQHRHLLSDYHCARLLSWCTAVVQLERRPVPKRKAYMYAQHVFQFMVHSHKVGKESYQEFFRLCALGRDVTAAFRWQQYLVEAGQSFPLSHYTWLLHIAAASPSDEITEDMTEGVWEAYLGRYCSPVKNDVTGQTAMAHFQPTTSEEQQELEGLFAAFKALKLRIEPTAKPELLQFIDNLPNTPQVVPGATSWPTVSRHTIFPHMEAAVPWEAPTLVQPRLRDSLLHPSFVADLERTAWTGDVKGVVALVNEYRQRITAEKEQTSATKHRSGERDIWRHYADPAAVAFRRVLVEEGGVTAELYHYLIVALSATQPSLALRTLRRMENAKLRVLDLTRAVMIVRSEGSSEEQLNLLKEGLKSIEERCKIDEDYDVTREVELYWKFNYAEFFHYRNALNGVELYRILMEGLGPVRVQELLVGAKGAVSYPSEDVVVFDEVFRIAVARHYRNCTGEAEVERALDEITQHMPKLDISLVGSCQHFDGYALPPSDAVATDITSLARKLLGYHTIYLLDSSFVESSEAFLGLGSLNEEENGGHSLVLVPYCCLRQISSVLDAPDGEVVSYDEALQEVGKEDQFIASQRLRSLYALLLNDKGNVKRRVLHFSECLLSQIVTGAVDSAGSDNDHLLLVLAMVRAIAPKETNVVLCTDDAHLVQRLRHDEVASLFAGQVNVLSSEPPEGAVIGEGGLVDDNPNLCVGLDFEPKLNFPAAPRRVTGAGEGSVKAADSAHLHTLCGEEVREGGVSWLDMLGDDEDSGKNSEGSVSALLPVNLTENEEKSAQDQMKLMDMYESEHSVVPIGVRMAEASTLGSLFEQFDAVNPDAALEREAAAAAAAAASRKEPGETHKKHRRLAPLELEQLRNRGASNKQRYRLARRLSNLAGGRVPFNFRYKVVEVDITDERNKTYRDAYSNAVAKKREAFKRHLQR</sequence>
<protein>
    <submittedName>
        <fullName evidence="2">Uncharacterized protein</fullName>
    </submittedName>
</protein>
<comment type="caution">
    <text evidence="2">The sequence shown here is derived from an EMBL/GenBank/DDBJ whole genome shotgun (WGS) entry which is preliminary data.</text>
</comment>
<evidence type="ECO:0000313" key="3">
    <source>
        <dbReference type="Proteomes" id="UP000266743"/>
    </source>
</evidence>
<dbReference type="EMBL" id="QSBY01000004">
    <property type="protein sequence ID" value="RHW73033.1"/>
    <property type="molecule type" value="Genomic_DNA"/>
</dbReference>
<name>A0A3L6L8M0_9TRYP</name>
<accession>A0A3L6L8M0</accession>
<organism evidence="2 3">
    <name type="scientific">Trypanosoma brucei equiperdum</name>
    <dbReference type="NCBI Taxonomy" id="630700"/>
    <lineage>
        <taxon>Eukaryota</taxon>
        <taxon>Discoba</taxon>
        <taxon>Euglenozoa</taxon>
        <taxon>Kinetoplastea</taxon>
        <taxon>Metakinetoplastina</taxon>
        <taxon>Trypanosomatida</taxon>
        <taxon>Trypanosomatidae</taxon>
        <taxon>Trypanosoma</taxon>
    </lineage>
</organism>